<dbReference type="EMBL" id="KZ819665">
    <property type="protein sequence ID" value="PWN28364.1"/>
    <property type="molecule type" value="Genomic_DNA"/>
</dbReference>
<feature type="compositionally biased region" description="Basic and acidic residues" evidence="1">
    <location>
        <begin position="294"/>
        <end position="317"/>
    </location>
</feature>
<evidence type="ECO:0000256" key="1">
    <source>
        <dbReference type="SAM" id="MobiDB-lite"/>
    </source>
</evidence>
<name>A0A316UTP0_9BASI</name>
<keyword evidence="3" id="KW-1185">Reference proteome</keyword>
<dbReference type="Proteomes" id="UP000245884">
    <property type="component" value="Unassembled WGS sequence"/>
</dbReference>
<gene>
    <name evidence="2" type="ORF">BDZ90DRAFT_146467</name>
</gene>
<dbReference type="RefSeq" id="XP_025362976.1">
    <property type="nucleotide sequence ID" value="XM_025503504.1"/>
</dbReference>
<reference evidence="2 3" key="1">
    <citation type="journal article" date="2018" name="Mol. Biol. Evol.">
        <title>Broad Genomic Sampling Reveals a Smut Pathogenic Ancestry of the Fungal Clade Ustilaginomycotina.</title>
        <authorList>
            <person name="Kijpornyongpan T."/>
            <person name="Mondo S.J."/>
            <person name="Barry K."/>
            <person name="Sandor L."/>
            <person name="Lee J."/>
            <person name="Lipzen A."/>
            <person name="Pangilinan J."/>
            <person name="LaButti K."/>
            <person name="Hainaut M."/>
            <person name="Henrissat B."/>
            <person name="Grigoriev I.V."/>
            <person name="Spatafora J.W."/>
            <person name="Aime M.C."/>
        </authorList>
    </citation>
    <scope>NUCLEOTIDE SEQUENCE [LARGE SCALE GENOMIC DNA]</scope>
    <source>
        <strain evidence="2 3">MCA 5214</strain>
    </source>
</reference>
<dbReference type="GeneID" id="37025327"/>
<evidence type="ECO:0000313" key="2">
    <source>
        <dbReference type="EMBL" id="PWN28364.1"/>
    </source>
</evidence>
<proteinExistence type="predicted"/>
<protein>
    <submittedName>
        <fullName evidence="2">Uncharacterized protein</fullName>
    </submittedName>
</protein>
<feature type="compositionally biased region" description="Acidic residues" evidence="1">
    <location>
        <begin position="235"/>
        <end position="246"/>
    </location>
</feature>
<accession>A0A316UTP0</accession>
<feature type="compositionally biased region" description="Basic and acidic residues" evidence="1">
    <location>
        <begin position="205"/>
        <end position="217"/>
    </location>
</feature>
<organism evidence="2 3">
    <name type="scientific">Jaminaea rosea</name>
    <dbReference type="NCBI Taxonomy" id="1569628"/>
    <lineage>
        <taxon>Eukaryota</taxon>
        <taxon>Fungi</taxon>
        <taxon>Dikarya</taxon>
        <taxon>Basidiomycota</taxon>
        <taxon>Ustilaginomycotina</taxon>
        <taxon>Exobasidiomycetes</taxon>
        <taxon>Microstromatales</taxon>
        <taxon>Microstromatales incertae sedis</taxon>
        <taxon>Jaminaea</taxon>
    </lineage>
</organism>
<dbReference type="AlphaFoldDB" id="A0A316UTP0"/>
<feature type="region of interest" description="Disordered" evidence="1">
    <location>
        <begin position="168"/>
        <end position="325"/>
    </location>
</feature>
<sequence>MSHAPRSRQEAISSSSVAALGHFVRLMDNIKGEWANVVAQVHQPTTSLTQLQLETVAFMRGLHGNASQALDVQQSHASSSRDTLDSAAAMSARRVDSFIARQTSREVASTRLLSLEGDLVDLRGEMERLYSYSQTMMHAASSVVNELDHIHGHVGRLKTAAANTKQVIATPGKRPELDLTATADRPGGGGDTPSSSHSQSASESEDNKGDESEREETAYLEELLCPGPFSVGPEYGEEDDDDENEENVAPRPPGNSDELISRSDTRLRGGPAFGEGMTPASASGSAAGTTLPEAFRRSRRQDYFGDWNKRGRHEPAHLDIGPASKSVQMNAGLDAGEDEEEQEQEDGLLCLGLKRGRREREIGPLSLPFARPVKVTRMT</sequence>
<evidence type="ECO:0000313" key="3">
    <source>
        <dbReference type="Proteomes" id="UP000245884"/>
    </source>
</evidence>